<comment type="similarity">
    <text evidence="1">Belongs to the plasmid mobilization pre family.</text>
</comment>
<dbReference type="InterPro" id="IPR025054">
    <property type="entry name" value="DUF3991"/>
</dbReference>
<dbReference type="Proteomes" id="UP000662185">
    <property type="component" value="Unassembled WGS sequence"/>
</dbReference>
<comment type="caution">
    <text evidence="5">The sequence shown here is derived from an EMBL/GenBank/DDBJ whole genome shotgun (WGS) entry which is preliminary data.</text>
</comment>
<dbReference type="CDD" id="cd17242">
    <property type="entry name" value="MobM_relaxase"/>
    <property type="match status" value="1"/>
</dbReference>
<dbReference type="RefSeq" id="WP_190564941.1">
    <property type="nucleotide sequence ID" value="NZ_JACJQU010000032.1"/>
</dbReference>
<dbReference type="Gene3D" id="3.30.930.30">
    <property type="match status" value="1"/>
</dbReference>
<feature type="compositionally biased region" description="Polar residues" evidence="3">
    <location>
        <begin position="308"/>
        <end position="322"/>
    </location>
</feature>
<name>A0A926WMF3_9NOST</name>
<gene>
    <name evidence="5" type="ORF">H6G06_25930</name>
</gene>
<feature type="compositionally biased region" description="Basic and acidic residues" evidence="3">
    <location>
        <begin position="678"/>
        <end position="690"/>
    </location>
</feature>
<evidence type="ECO:0000256" key="3">
    <source>
        <dbReference type="SAM" id="MobiDB-lite"/>
    </source>
</evidence>
<evidence type="ECO:0000313" key="5">
    <source>
        <dbReference type="EMBL" id="MBD2296822.1"/>
    </source>
</evidence>
<protein>
    <submittedName>
        <fullName evidence="5">Plasmid recombination protein</fullName>
    </submittedName>
</protein>
<dbReference type="GO" id="GO:0006310">
    <property type="term" value="P:DNA recombination"/>
    <property type="evidence" value="ECO:0007669"/>
    <property type="project" value="InterPro"/>
</dbReference>
<accession>A0A926WMF3</accession>
<evidence type="ECO:0000313" key="6">
    <source>
        <dbReference type="Proteomes" id="UP000662185"/>
    </source>
</evidence>
<feature type="region of interest" description="Disordered" evidence="3">
    <location>
        <begin position="670"/>
        <end position="690"/>
    </location>
</feature>
<keyword evidence="2" id="KW-0175">Coiled coil</keyword>
<dbReference type="EMBL" id="JACJQU010000032">
    <property type="protein sequence ID" value="MBD2296822.1"/>
    <property type="molecule type" value="Genomic_DNA"/>
</dbReference>
<keyword evidence="6" id="KW-1185">Reference proteome</keyword>
<evidence type="ECO:0000256" key="2">
    <source>
        <dbReference type="SAM" id="Coils"/>
    </source>
</evidence>
<organism evidence="5 6">
    <name type="scientific">Anabaena sphaerica FACHB-251</name>
    <dbReference type="NCBI Taxonomy" id="2692883"/>
    <lineage>
        <taxon>Bacteria</taxon>
        <taxon>Bacillati</taxon>
        <taxon>Cyanobacteriota</taxon>
        <taxon>Cyanophyceae</taxon>
        <taxon>Nostocales</taxon>
        <taxon>Nostocaceae</taxon>
        <taxon>Anabaena</taxon>
    </lineage>
</organism>
<proteinExistence type="inferred from homology"/>
<dbReference type="Pfam" id="PF13154">
    <property type="entry name" value="DUF3991"/>
    <property type="match status" value="1"/>
</dbReference>
<dbReference type="InterPro" id="IPR001668">
    <property type="entry name" value="Mob_Pre"/>
</dbReference>
<feature type="coiled-coil region" evidence="2">
    <location>
        <begin position="236"/>
        <end position="277"/>
    </location>
</feature>
<feature type="domain" description="DUF3991" evidence="4">
    <location>
        <begin position="480"/>
        <end position="555"/>
    </location>
</feature>
<dbReference type="AlphaFoldDB" id="A0A926WMF3"/>
<dbReference type="GO" id="GO:0003677">
    <property type="term" value="F:DNA binding"/>
    <property type="evidence" value="ECO:0007669"/>
    <property type="project" value="InterPro"/>
</dbReference>
<reference evidence="6" key="1">
    <citation type="journal article" date="2020" name="ISME J.">
        <title>Comparative genomics reveals insights into cyanobacterial evolution and habitat adaptation.</title>
        <authorList>
            <person name="Chen M.Y."/>
            <person name="Teng W.K."/>
            <person name="Zhao L."/>
            <person name="Hu C.X."/>
            <person name="Zhou Y.K."/>
            <person name="Han B.P."/>
            <person name="Song L.R."/>
            <person name="Shu W.S."/>
        </authorList>
    </citation>
    <scope>NUCLEOTIDE SEQUENCE [LARGE SCALE GENOMIC DNA]</scope>
    <source>
        <strain evidence="6">FACHB-251</strain>
    </source>
</reference>
<dbReference type="NCBIfam" id="NF041497">
    <property type="entry name" value="MobV"/>
    <property type="match status" value="1"/>
</dbReference>
<sequence>MAYAIARVKKLKRANIAGSAAHTSRQRETPNADPAKQNIRFIGNTDREEKLEDLVLAKIGQYEQKRKIRTDAVYCVEILLTASPSYFRPLDPSAAGYYEEERLADWLSATQQWLEKEYGDCAERTAVGDRIVRAELHLDEVTPHIHAYFVPLDENGQLRCNHFFDGRQKMRDFQESYFAAVQHLGLERGIRGSVAKHQDIKDFYRIVEEGKDLNSELTIAQMRAKAADRDRAVQSKSSMERTAKRLVQENETLRQRIKELEAQKEQLQQQVEQLSDLPLEDVAWHLGFDPDNSSDVGHTVVSGDKVKSSTLKGNDAESSVQGNRLRRSVAERTKRTAIGSYRCFLGGEHIIYINGSQWSHLAPDTQKTGAIAGAVNTQKTRASAANAQKIGNVTANTQTTSVSPDAITGTGAVALVKHINGCNFREAIAWLNDRFGEEGMQRAVTHYARQQAQMVIQEQEEPQFVPPVPDKSNWHLVHDYLTKKRRLPTELVQELYQRGWVYADDQENAVFLLRNLNGETKGAFLQGTRAEDNTFTGYAIGTKRSEGWFYLQWGGQPTDEIQKVVLLKSPLDVLSFAMLEVERHRGVPGGVPEERTMYMTVDSPRSLPVDLLQDIPEVVCAYDNDSAGDEMAGVVGELLPQATRVKPQAQNWHEESLVLLRWQQREREYQQQRQKQQRQRERKRESELEL</sequence>
<feature type="region of interest" description="Disordered" evidence="3">
    <location>
        <begin position="305"/>
        <end position="328"/>
    </location>
</feature>
<evidence type="ECO:0000256" key="1">
    <source>
        <dbReference type="ARBA" id="ARBA00010657"/>
    </source>
</evidence>
<evidence type="ECO:0000259" key="4">
    <source>
        <dbReference type="Pfam" id="PF13154"/>
    </source>
</evidence>
<feature type="region of interest" description="Disordered" evidence="3">
    <location>
        <begin position="17"/>
        <end position="41"/>
    </location>
</feature>
<dbReference type="Pfam" id="PF01076">
    <property type="entry name" value="Mob_Pre"/>
    <property type="match status" value="1"/>
</dbReference>